<evidence type="ECO:0000256" key="5">
    <source>
        <dbReference type="ARBA" id="ARBA00022741"/>
    </source>
</evidence>
<dbReference type="GO" id="GO:0016887">
    <property type="term" value="F:ATP hydrolysis activity"/>
    <property type="evidence" value="ECO:0007669"/>
    <property type="project" value="InterPro"/>
</dbReference>
<dbReference type="RefSeq" id="WP_121622129.1">
    <property type="nucleotide sequence ID" value="NZ_JACIIW010000006.1"/>
</dbReference>
<keyword evidence="6 12" id="KW-0067">ATP-binding</keyword>
<dbReference type="GO" id="GO:0005886">
    <property type="term" value="C:plasma membrane"/>
    <property type="evidence" value="ECO:0007669"/>
    <property type="project" value="UniProtKB-SubCell"/>
</dbReference>
<keyword evidence="8 9" id="KW-0472">Membrane</keyword>
<evidence type="ECO:0000256" key="2">
    <source>
        <dbReference type="ARBA" id="ARBA00005417"/>
    </source>
</evidence>
<dbReference type="InterPro" id="IPR017871">
    <property type="entry name" value="ABC_transporter-like_CS"/>
</dbReference>
<dbReference type="PANTHER" id="PTHR24221:SF654">
    <property type="entry name" value="ATP-BINDING CASSETTE SUB-FAMILY B MEMBER 6"/>
    <property type="match status" value="1"/>
</dbReference>
<dbReference type="InterPro" id="IPR003439">
    <property type="entry name" value="ABC_transporter-like_ATP-bd"/>
</dbReference>
<dbReference type="FunFam" id="3.40.50.300:FF:000287">
    <property type="entry name" value="Multidrug ABC transporter ATP-binding protein"/>
    <property type="match status" value="1"/>
</dbReference>
<dbReference type="InterPro" id="IPR039421">
    <property type="entry name" value="Type_1_exporter"/>
</dbReference>
<evidence type="ECO:0000259" key="11">
    <source>
        <dbReference type="PROSITE" id="PS50929"/>
    </source>
</evidence>
<reference evidence="12 13" key="1">
    <citation type="submission" date="2018-10" db="EMBL/GenBank/DDBJ databases">
        <title>Xanthobacter tagetidis genome sequencing and assembly.</title>
        <authorList>
            <person name="Maclea K.S."/>
            <person name="Goen A.E."/>
            <person name="Fatima S.A."/>
        </authorList>
    </citation>
    <scope>NUCLEOTIDE SEQUENCE [LARGE SCALE GENOMIC DNA]</scope>
    <source>
        <strain evidence="12 13">ATCC 700314</strain>
    </source>
</reference>
<dbReference type="PROSITE" id="PS50929">
    <property type="entry name" value="ABC_TM1F"/>
    <property type="match status" value="1"/>
</dbReference>
<dbReference type="Gene3D" id="3.40.50.300">
    <property type="entry name" value="P-loop containing nucleotide triphosphate hydrolases"/>
    <property type="match status" value="1"/>
</dbReference>
<dbReference type="AlphaFoldDB" id="A0A3L7AK35"/>
<dbReference type="GO" id="GO:0034040">
    <property type="term" value="F:ATPase-coupled lipid transmembrane transporter activity"/>
    <property type="evidence" value="ECO:0007669"/>
    <property type="project" value="TreeGrafter"/>
</dbReference>
<comment type="caution">
    <text evidence="12">The sequence shown here is derived from an EMBL/GenBank/DDBJ whole genome shotgun (WGS) entry which is preliminary data.</text>
</comment>
<dbReference type="PANTHER" id="PTHR24221">
    <property type="entry name" value="ATP-BINDING CASSETTE SUB-FAMILY B"/>
    <property type="match status" value="1"/>
</dbReference>
<protein>
    <submittedName>
        <fullName evidence="12">ABC transporter ATP-binding protein</fullName>
    </submittedName>
</protein>
<dbReference type="InterPro" id="IPR027417">
    <property type="entry name" value="P-loop_NTPase"/>
</dbReference>
<dbReference type="Proteomes" id="UP000269692">
    <property type="component" value="Unassembled WGS sequence"/>
</dbReference>
<comment type="subcellular location">
    <subcellularLocation>
        <location evidence="1">Cell membrane</location>
        <topology evidence="1">Multi-pass membrane protein</topology>
    </subcellularLocation>
</comment>
<proteinExistence type="inferred from homology"/>
<feature type="transmembrane region" description="Helical" evidence="9">
    <location>
        <begin position="37"/>
        <end position="58"/>
    </location>
</feature>
<dbReference type="Gene3D" id="1.20.1560.10">
    <property type="entry name" value="ABC transporter type 1, transmembrane domain"/>
    <property type="match status" value="1"/>
</dbReference>
<dbReference type="SMART" id="SM00382">
    <property type="entry name" value="AAA"/>
    <property type="match status" value="1"/>
</dbReference>
<feature type="transmembrane region" description="Helical" evidence="9">
    <location>
        <begin position="73"/>
        <end position="91"/>
    </location>
</feature>
<dbReference type="PROSITE" id="PS00211">
    <property type="entry name" value="ABC_TRANSPORTER_1"/>
    <property type="match status" value="1"/>
</dbReference>
<dbReference type="GO" id="GO:0140359">
    <property type="term" value="F:ABC-type transporter activity"/>
    <property type="evidence" value="ECO:0007669"/>
    <property type="project" value="InterPro"/>
</dbReference>
<keyword evidence="7 9" id="KW-1133">Transmembrane helix</keyword>
<dbReference type="InterPro" id="IPR003593">
    <property type="entry name" value="AAA+_ATPase"/>
</dbReference>
<dbReference type="InterPro" id="IPR011527">
    <property type="entry name" value="ABC1_TM_dom"/>
</dbReference>
<evidence type="ECO:0000256" key="9">
    <source>
        <dbReference type="SAM" id="Phobius"/>
    </source>
</evidence>
<dbReference type="CDD" id="cd18552">
    <property type="entry name" value="ABC_6TM_MsbA_like"/>
    <property type="match status" value="1"/>
</dbReference>
<gene>
    <name evidence="12" type="ORF">D9R14_04480</name>
</gene>
<evidence type="ECO:0000256" key="6">
    <source>
        <dbReference type="ARBA" id="ARBA00022840"/>
    </source>
</evidence>
<dbReference type="Pfam" id="PF00005">
    <property type="entry name" value="ABC_tran"/>
    <property type="match status" value="1"/>
</dbReference>
<feature type="transmembrane region" description="Helical" evidence="9">
    <location>
        <begin position="178"/>
        <end position="196"/>
    </location>
</feature>
<keyword evidence="13" id="KW-1185">Reference proteome</keyword>
<dbReference type="GO" id="GO:0005524">
    <property type="term" value="F:ATP binding"/>
    <property type="evidence" value="ECO:0007669"/>
    <property type="project" value="UniProtKB-KW"/>
</dbReference>
<evidence type="ECO:0000256" key="4">
    <source>
        <dbReference type="ARBA" id="ARBA00022692"/>
    </source>
</evidence>
<accession>A0A3L7AK35</accession>
<dbReference type="OrthoDB" id="9804259at2"/>
<comment type="similarity">
    <text evidence="2">Belongs to the ABC transporter superfamily.</text>
</comment>
<evidence type="ECO:0000313" key="13">
    <source>
        <dbReference type="Proteomes" id="UP000269692"/>
    </source>
</evidence>
<evidence type="ECO:0000256" key="7">
    <source>
        <dbReference type="ARBA" id="ARBA00022989"/>
    </source>
</evidence>
<keyword evidence="5" id="KW-0547">Nucleotide-binding</keyword>
<organism evidence="12 13">
    <name type="scientific">Xanthobacter tagetidis</name>
    <dbReference type="NCBI Taxonomy" id="60216"/>
    <lineage>
        <taxon>Bacteria</taxon>
        <taxon>Pseudomonadati</taxon>
        <taxon>Pseudomonadota</taxon>
        <taxon>Alphaproteobacteria</taxon>
        <taxon>Hyphomicrobiales</taxon>
        <taxon>Xanthobacteraceae</taxon>
        <taxon>Xanthobacter</taxon>
    </lineage>
</organism>
<evidence type="ECO:0000256" key="8">
    <source>
        <dbReference type="ARBA" id="ARBA00023136"/>
    </source>
</evidence>
<dbReference type="SUPFAM" id="SSF90123">
    <property type="entry name" value="ABC transporter transmembrane region"/>
    <property type="match status" value="1"/>
</dbReference>
<dbReference type="SUPFAM" id="SSF52540">
    <property type="entry name" value="P-loop containing nucleoside triphosphate hydrolases"/>
    <property type="match status" value="1"/>
</dbReference>
<keyword evidence="3" id="KW-0813">Transport</keyword>
<feature type="domain" description="ABC transporter" evidence="10">
    <location>
        <begin position="354"/>
        <end position="588"/>
    </location>
</feature>
<name>A0A3L7AK35_9HYPH</name>
<dbReference type="PROSITE" id="PS50893">
    <property type="entry name" value="ABC_TRANSPORTER_2"/>
    <property type="match status" value="1"/>
</dbReference>
<evidence type="ECO:0000256" key="1">
    <source>
        <dbReference type="ARBA" id="ARBA00004651"/>
    </source>
</evidence>
<keyword evidence="4 9" id="KW-0812">Transmembrane</keyword>
<evidence type="ECO:0000256" key="3">
    <source>
        <dbReference type="ARBA" id="ARBA00022448"/>
    </source>
</evidence>
<evidence type="ECO:0000259" key="10">
    <source>
        <dbReference type="PROSITE" id="PS50893"/>
    </source>
</evidence>
<dbReference type="InterPro" id="IPR036640">
    <property type="entry name" value="ABC1_TM_sf"/>
</dbReference>
<feature type="domain" description="ABC transmembrane type-1" evidence="11">
    <location>
        <begin position="38"/>
        <end position="314"/>
    </location>
</feature>
<dbReference type="EMBL" id="RCTF01000003">
    <property type="protein sequence ID" value="RLP80335.1"/>
    <property type="molecule type" value="Genomic_DNA"/>
</dbReference>
<sequence length="615" mass="66415">MNPKQPAGQKPKLDRDETVTVLRRLLLQDGRRHWKGYALAFLMMGTMGACTAGLAYIMKDAVDAIFVTPTPEAVWGVALAVMALSIVKGASAYGQVITMARVGNRIVADNQKRAFEQLLHQDVSYYAQRHTAETSMRFNAGANGARGSLEMVISSMGRDALSLVMLAGVAIAQDPFLAVVALVVMPVAVLGTRVLIRKSKHIFATGFTSGVKLSSIALEVFQGIRTVKAYTLEDQMRDRTHAFIDQVEQASNRLVRTQAKSSPLMETLGGLAIGGVILYAGYNVIVADRSPGQFFSVLTALLLAYEPAKRLARLHVDIVPHIMGARMLFELLDTPAVDLDAPGTPALERPRGRVEFKDVVFGYRKGEPVLRGLSLVAEPGQTTALVGQSGGGKSTIINLIERFYDPHEGVITLDGIDLKAVTRTSVRASSALVSQDVYLFSGTIRDNIGFGRPGASEEEIVAAAKAAHAHSFIMSFEHGYDTAVGEHGAQLSGGQRQRVAIARAFLKNAPILLLDEATAALDSESEAEVQKALQELQHARTTIVIAHRLQTVVRADRICVVEAGRVVESGRHEELLEKRGRYYGLYYAQFAHELDAQAAETGEAAADATQARASA</sequence>
<dbReference type="Pfam" id="PF00664">
    <property type="entry name" value="ABC_membrane"/>
    <property type="match status" value="1"/>
</dbReference>
<evidence type="ECO:0000313" key="12">
    <source>
        <dbReference type="EMBL" id="RLP80335.1"/>
    </source>
</evidence>